<comment type="subcellular location">
    <subcellularLocation>
        <location evidence="1">Cell surface</location>
    </subcellularLocation>
</comment>
<evidence type="ECO:0000313" key="5">
    <source>
        <dbReference type="Proteomes" id="UP000245080"/>
    </source>
</evidence>
<evidence type="ECO:0000256" key="1">
    <source>
        <dbReference type="ARBA" id="ARBA00004241"/>
    </source>
</evidence>
<dbReference type="AlphaFoldDB" id="A0A2V1MX55"/>
<gene>
    <name evidence="4" type="ORF">DCM90_09210</name>
</gene>
<dbReference type="OrthoDB" id="2322555at2"/>
<name>A0A2V1MX55_9LACO</name>
<dbReference type="NCBIfam" id="TIGR02532">
    <property type="entry name" value="IV_pilin_GFxxxE"/>
    <property type="match status" value="1"/>
</dbReference>
<keyword evidence="2" id="KW-0178">Competence</keyword>
<accession>A0A2V1MX55</accession>
<keyword evidence="5" id="KW-1185">Reference proteome</keyword>
<dbReference type="PIRSF" id="PIRSF021292">
    <property type="entry name" value="Competence_ComGD"/>
    <property type="match status" value="1"/>
</dbReference>
<dbReference type="PROSITE" id="PS00409">
    <property type="entry name" value="PROKAR_NTER_METHYL"/>
    <property type="match status" value="1"/>
</dbReference>
<comment type="caution">
    <text evidence="4">The sequence shown here is derived from an EMBL/GenBank/DDBJ whole genome shotgun (WGS) entry which is preliminary data.</text>
</comment>
<evidence type="ECO:0000313" key="4">
    <source>
        <dbReference type="EMBL" id="PWF99608.1"/>
    </source>
</evidence>
<dbReference type="EMBL" id="QCXQ01000006">
    <property type="protein sequence ID" value="PWF99608.1"/>
    <property type="molecule type" value="Genomic_DNA"/>
</dbReference>
<dbReference type="Pfam" id="PF07963">
    <property type="entry name" value="N_methyl"/>
    <property type="match status" value="1"/>
</dbReference>
<dbReference type="Proteomes" id="UP000245080">
    <property type="component" value="Unassembled WGS sequence"/>
</dbReference>
<proteinExistence type="predicted"/>
<dbReference type="GO" id="GO:0009986">
    <property type="term" value="C:cell surface"/>
    <property type="evidence" value="ECO:0007669"/>
    <property type="project" value="UniProtKB-SubCell"/>
</dbReference>
<evidence type="ECO:0008006" key="6">
    <source>
        <dbReference type="Google" id="ProtNLM"/>
    </source>
</evidence>
<dbReference type="GO" id="GO:0030420">
    <property type="term" value="P:establishment of competence for transformation"/>
    <property type="evidence" value="ECO:0007669"/>
    <property type="project" value="UniProtKB-KW"/>
</dbReference>
<organism evidence="4 5">
    <name type="scientific">Levilactobacillus bambusae</name>
    <dbReference type="NCBI Taxonomy" id="2024736"/>
    <lineage>
        <taxon>Bacteria</taxon>
        <taxon>Bacillati</taxon>
        <taxon>Bacillota</taxon>
        <taxon>Bacilli</taxon>
        <taxon>Lactobacillales</taxon>
        <taxon>Lactobacillaceae</taxon>
        <taxon>Levilactobacillus</taxon>
    </lineage>
</organism>
<feature type="transmembrane region" description="Helical" evidence="3">
    <location>
        <begin position="35"/>
        <end position="55"/>
    </location>
</feature>
<keyword evidence="3" id="KW-0812">Transmembrane</keyword>
<evidence type="ECO:0000256" key="3">
    <source>
        <dbReference type="SAM" id="Phobius"/>
    </source>
</evidence>
<dbReference type="InterPro" id="IPR012902">
    <property type="entry name" value="N_methyl_site"/>
</dbReference>
<sequence length="175" mass="20385">MLTWRRPGISQINRWHRLNGRELKFVAVRLYKNRGFTLIEMVIVLMITAGALILVGRPRLSVTEQQRSEKLFWESLSSYWLETRGLAIKNRERVALIFDERNHRVYMEAANGEVQKGITVPDSLHLTKKSFAGANVHFNADGWANPQTIFWQSQLTRQEIRLTVQLGGRVYYLKT</sequence>
<keyword evidence="3" id="KW-0472">Membrane</keyword>
<keyword evidence="3" id="KW-1133">Transmembrane helix</keyword>
<dbReference type="InterPro" id="IPR016785">
    <property type="entry name" value="ComGD"/>
</dbReference>
<reference evidence="4 5" key="1">
    <citation type="journal article" date="2018" name="Int. J. Syst. Evol. Microbiol.">
        <title>Lactobacillus bambusae sp. nov., isolated from a traditional fermented Ma-bamboo shoots of Taiwan.</title>
        <authorList>
            <person name="Wang L.-T."/>
        </authorList>
    </citation>
    <scope>NUCLEOTIDE SEQUENCE [LARGE SCALE GENOMIC DNA]</scope>
    <source>
        <strain evidence="4 5">BS-W1</strain>
    </source>
</reference>
<protein>
    <recommendedName>
        <fullName evidence="6">Prepilin-type cleavage/methylation domain-containing protein</fullName>
    </recommendedName>
</protein>
<evidence type="ECO:0000256" key="2">
    <source>
        <dbReference type="ARBA" id="ARBA00023287"/>
    </source>
</evidence>